<sequence>MNMREQVKDLWRICFDDAADFVDMYFRLRYRDEKNMVIQKDNKIIAALQMIAYPMTFCGITIQTSYISGACTHPDYRRKGVMHKLLLQAFERIYSEGTLLSTLIPAQPQLVDYYGCRGYASIFNYSKRVWKLAEISETGENIRIEQSVKYRDDIYDYFNRKMSERLCCIQHTKADFCVVLADLLLSKGILFFAVRGEERKIEGIAFVMVKKEIGYVNELFAESPEIENELLRQTAIQCKCNQLTIIGPVVDLSEPFPLGMARIIDAKGVLNLFAAMHPEIEMNIELHDAVLSVNNGYYYLRNSQCIVNKNKLAEVHKQLSIGELTEMVVSGMQPYMSLMIN</sequence>
<dbReference type="InterPro" id="IPR000182">
    <property type="entry name" value="GNAT_dom"/>
</dbReference>
<comment type="caution">
    <text evidence="2">The sequence shown here is derived from an EMBL/GenBank/DDBJ whole genome shotgun (WGS) entry which is preliminary data.</text>
</comment>
<dbReference type="Pfam" id="PF13527">
    <property type="entry name" value="Acetyltransf_9"/>
    <property type="match status" value="1"/>
</dbReference>
<evidence type="ECO:0000313" key="2">
    <source>
        <dbReference type="EMBL" id="KAA6346965.1"/>
    </source>
</evidence>
<dbReference type="PANTHER" id="PTHR37817:SF1">
    <property type="entry name" value="N-ACETYLTRANSFERASE EIS"/>
    <property type="match status" value="1"/>
</dbReference>
<dbReference type="GO" id="GO:0034069">
    <property type="term" value="F:aminoglycoside N-acetyltransferase activity"/>
    <property type="evidence" value="ECO:0007669"/>
    <property type="project" value="TreeGrafter"/>
</dbReference>
<dbReference type="CDD" id="cd04301">
    <property type="entry name" value="NAT_SF"/>
    <property type="match status" value="1"/>
</dbReference>
<dbReference type="InterPro" id="IPR051554">
    <property type="entry name" value="Acetyltransferase_Eis"/>
</dbReference>
<dbReference type="InterPro" id="IPR036527">
    <property type="entry name" value="SCP2_sterol-bd_dom_sf"/>
</dbReference>
<accession>A0A5J4SPE9</accession>
<evidence type="ECO:0000259" key="1">
    <source>
        <dbReference type="PROSITE" id="PS51186"/>
    </source>
</evidence>
<dbReference type="Gene3D" id="3.40.630.30">
    <property type="match status" value="1"/>
</dbReference>
<reference evidence="2" key="1">
    <citation type="submission" date="2019-03" db="EMBL/GenBank/DDBJ databases">
        <title>Single cell metagenomics reveals metabolic interactions within the superorganism composed of flagellate Streblomastix strix and complex community of Bacteroidetes bacteria on its surface.</title>
        <authorList>
            <person name="Treitli S.C."/>
            <person name="Kolisko M."/>
            <person name="Husnik F."/>
            <person name="Keeling P."/>
            <person name="Hampl V."/>
        </authorList>
    </citation>
    <scope>NUCLEOTIDE SEQUENCE</scope>
    <source>
        <strain evidence="2">STM</strain>
    </source>
</reference>
<proteinExistence type="predicted"/>
<dbReference type="SUPFAM" id="SSF55729">
    <property type="entry name" value="Acyl-CoA N-acyltransferases (Nat)"/>
    <property type="match status" value="1"/>
</dbReference>
<dbReference type="EMBL" id="SNRY01000111">
    <property type="protein sequence ID" value="KAA6346965.1"/>
    <property type="molecule type" value="Genomic_DNA"/>
</dbReference>
<dbReference type="Gene3D" id="3.30.1050.10">
    <property type="entry name" value="SCP2 sterol-binding domain"/>
    <property type="match status" value="1"/>
</dbReference>
<dbReference type="InterPro" id="IPR016181">
    <property type="entry name" value="Acyl_CoA_acyltransferase"/>
</dbReference>
<dbReference type="SUPFAM" id="SSF55718">
    <property type="entry name" value="SCP-like"/>
    <property type="match status" value="1"/>
</dbReference>
<feature type="domain" description="N-acetyltransferase" evidence="1">
    <location>
        <begin position="1"/>
        <end position="134"/>
    </location>
</feature>
<dbReference type="PANTHER" id="PTHR37817">
    <property type="entry name" value="N-ACETYLTRANSFERASE EIS"/>
    <property type="match status" value="1"/>
</dbReference>
<organism evidence="2">
    <name type="scientific">termite gut metagenome</name>
    <dbReference type="NCBI Taxonomy" id="433724"/>
    <lineage>
        <taxon>unclassified sequences</taxon>
        <taxon>metagenomes</taxon>
        <taxon>organismal metagenomes</taxon>
    </lineage>
</organism>
<dbReference type="PROSITE" id="PS51186">
    <property type="entry name" value="GNAT"/>
    <property type="match status" value="1"/>
</dbReference>
<dbReference type="AlphaFoldDB" id="A0A5J4SPE9"/>
<protein>
    <recommendedName>
        <fullName evidence="1">N-acetyltransferase domain-containing protein</fullName>
    </recommendedName>
</protein>
<gene>
    <name evidence="2" type="ORF">EZS27_005546</name>
</gene>
<name>A0A5J4SPE9_9ZZZZ</name>
<dbReference type="GO" id="GO:0030649">
    <property type="term" value="P:aminoglycoside antibiotic catabolic process"/>
    <property type="evidence" value="ECO:0007669"/>
    <property type="project" value="TreeGrafter"/>
</dbReference>